<organism evidence="2 3">
    <name type="scientific">Adhaeribacter rhizoryzae</name>
    <dbReference type="NCBI Taxonomy" id="2607907"/>
    <lineage>
        <taxon>Bacteria</taxon>
        <taxon>Pseudomonadati</taxon>
        <taxon>Bacteroidota</taxon>
        <taxon>Cytophagia</taxon>
        <taxon>Cytophagales</taxon>
        <taxon>Hymenobacteraceae</taxon>
        <taxon>Adhaeribacter</taxon>
    </lineage>
</organism>
<comment type="caution">
    <text evidence="2">The sequence shown here is derived from an EMBL/GenBank/DDBJ whole genome shotgun (WGS) entry which is preliminary data.</text>
</comment>
<evidence type="ECO:0000313" key="2">
    <source>
        <dbReference type="EMBL" id="KAA5548574.1"/>
    </source>
</evidence>
<dbReference type="InterPro" id="IPR024404">
    <property type="entry name" value="Lipid-bd_put"/>
</dbReference>
<dbReference type="Gene3D" id="2.40.128.220">
    <property type="match status" value="1"/>
</dbReference>
<evidence type="ECO:0008006" key="4">
    <source>
        <dbReference type="Google" id="ProtNLM"/>
    </source>
</evidence>
<dbReference type="Proteomes" id="UP000323426">
    <property type="component" value="Unassembled WGS sequence"/>
</dbReference>
<evidence type="ECO:0000313" key="3">
    <source>
        <dbReference type="Proteomes" id="UP000323426"/>
    </source>
</evidence>
<dbReference type="AlphaFoldDB" id="A0A5M6DM11"/>
<feature type="chain" id="PRO_5024382517" description="Lipid-binding hydrolase" evidence="1">
    <location>
        <begin position="21"/>
        <end position="179"/>
    </location>
</feature>
<evidence type="ECO:0000256" key="1">
    <source>
        <dbReference type="SAM" id="SignalP"/>
    </source>
</evidence>
<dbReference type="PROSITE" id="PS51257">
    <property type="entry name" value="PROKAR_LIPOPROTEIN"/>
    <property type="match status" value="1"/>
</dbReference>
<sequence length="179" mass="18981">MNLKNIKIAFLGLMALTAMSCETLPDQEVETSAVYPIAGEWLTHVYTTTNGGTTLGPAVGATATNALGTLFAFRTYNTSDNVNNQAWLRLGTTQAVAILGKATVDVNALTISGTDIPNTAAGKAGKTFTVQEGKVMLGASKQPSGATADSIYVRYTSTFDNSTYIITGHRRTAWAEDEY</sequence>
<keyword evidence="1" id="KW-0732">Signal</keyword>
<name>A0A5M6DM11_9BACT</name>
<dbReference type="Pfam" id="PF12888">
    <property type="entry name" value="Lipid_bd"/>
    <property type="match status" value="1"/>
</dbReference>
<keyword evidence="3" id="KW-1185">Reference proteome</keyword>
<dbReference type="EMBL" id="VWSF01000002">
    <property type="protein sequence ID" value="KAA5548574.1"/>
    <property type="molecule type" value="Genomic_DNA"/>
</dbReference>
<reference evidence="2 3" key="1">
    <citation type="submission" date="2019-09" db="EMBL/GenBank/DDBJ databases">
        <title>Genome sequence and assembly of Adhaeribacter sp.</title>
        <authorList>
            <person name="Chhetri G."/>
        </authorList>
    </citation>
    <scope>NUCLEOTIDE SEQUENCE [LARGE SCALE GENOMIC DNA]</scope>
    <source>
        <strain evidence="2 3">DK36</strain>
    </source>
</reference>
<dbReference type="InterPro" id="IPR038668">
    <property type="entry name" value="Lipid-bd_sf"/>
</dbReference>
<feature type="signal peptide" evidence="1">
    <location>
        <begin position="1"/>
        <end position="20"/>
    </location>
</feature>
<protein>
    <recommendedName>
        <fullName evidence="4">Lipid-binding hydrolase</fullName>
    </recommendedName>
</protein>
<gene>
    <name evidence="2" type="ORF">F0145_03385</name>
</gene>
<proteinExistence type="predicted"/>
<accession>A0A5M6DM11</accession>